<evidence type="ECO:0000256" key="1">
    <source>
        <dbReference type="ARBA" id="ARBA00022669"/>
    </source>
</evidence>
<keyword evidence="1 2" id="KW-0147">Chitin-binding</keyword>
<reference evidence="7" key="1">
    <citation type="submission" date="2023-06" db="EMBL/GenBank/DDBJ databases">
        <title>Survivors Of The Sea: Transcriptome response of Skeletonema marinoi to long-term dormancy.</title>
        <authorList>
            <person name="Pinder M.I.M."/>
            <person name="Kourtchenko O."/>
            <person name="Robertson E.K."/>
            <person name="Larsson T."/>
            <person name="Maumus F."/>
            <person name="Osuna-Cruz C.M."/>
            <person name="Vancaester E."/>
            <person name="Stenow R."/>
            <person name="Vandepoele K."/>
            <person name="Ploug H."/>
            <person name="Bruchert V."/>
            <person name="Godhe A."/>
            <person name="Topel M."/>
        </authorList>
    </citation>
    <scope>NUCLEOTIDE SEQUENCE</scope>
    <source>
        <strain evidence="7">R05AC</strain>
    </source>
</reference>
<feature type="chain" id="PRO_5041935466" description="Chitin-binding type-1 domain-containing protein" evidence="4">
    <location>
        <begin position="20"/>
        <end position="256"/>
    </location>
</feature>
<name>A0AAD8Y2A2_9STRA</name>
<dbReference type="CDD" id="cd00035">
    <property type="entry name" value="ChtBD1"/>
    <property type="match status" value="1"/>
</dbReference>
<evidence type="ECO:0000259" key="5">
    <source>
        <dbReference type="PROSITE" id="PS50227"/>
    </source>
</evidence>
<dbReference type="InterPro" id="IPR001002">
    <property type="entry name" value="Chitin-bd_1"/>
</dbReference>
<dbReference type="GO" id="GO:0004930">
    <property type="term" value="F:G protein-coupled receptor activity"/>
    <property type="evidence" value="ECO:0007669"/>
    <property type="project" value="InterPro"/>
</dbReference>
<comment type="caution">
    <text evidence="7">The sequence shown here is derived from an EMBL/GenBank/DDBJ whole genome shotgun (WGS) entry which is preliminary data.</text>
</comment>
<feature type="signal peptide" evidence="4">
    <location>
        <begin position="1"/>
        <end position="19"/>
    </location>
</feature>
<dbReference type="GO" id="GO:0008061">
    <property type="term" value="F:chitin binding"/>
    <property type="evidence" value="ECO:0007669"/>
    <property type="project" value="UniProtKB-UniRule"/>
</dbReference>
<feature type="disulfide bond" evidence="2">
    <location>
        <begin position="40"/>
        <end position="54"/>
    </location>
</feature>
<dbReference type="PROSITE" id="PS50941">
    <property type="entry name" value="CHIT_BIND_I_2"/>
    <property type="match status" value="1"/>
</dbReference>
<dbReference type="InterPro" id="IPR036861">
    <property type="entry name" value="Endochitinase-like_sf"/>
</dbReference>
<dbReference type="EMBL" id="JATAAI010000022">
    <property type="protein sequence ID" value="KAK1738107.1"/>
    <property type="molecule type" value="Genomic_DNA"/>
</dbReference>
<evidence type="ECO:0008006" key="9">
    <source>
        <dbReference type="Google" id="ProtNLM"/>
    </source>
</evidence>
<dbReference type="PROSITE" id="PS50227">
    <property type="entry name" value="G_PROTEIN_RECEP_F2_3"/>
    <property type="match status" value="1"/>
</dbReference>
<dbReference type="InterPro" id="IPR001879">
    <property type="entry name" value="GPCR_2_extracellular_dom"/>
</dbReference>
<evidence type="ECO:0000313" key="7">
    <source>
        <dbReference type="EMBL" id="KAK1738107.1"/>
    </source>
</evidence>
<evidence type="ECO:0000313" key="8">
    <source>
        <dbReference type="Proteomes" id="UP001224775"/>
    </source>
</evidence>
<accession>A0AAD8Y2A2</accession>
<organism evidence="7 8">
    <name type="scientific">Skeletonema marinoi</name>
    <dbReference type="NCBI Taxonomy" id="267567"/>
    <lineage>
        <taxon>Eukaryota</taxon>
        <taxon>Sar</taxon>
        <taxon>Stramenopiles</taxon>
        <taxon>Ochrophyta</taxon>
        <taxon>Bacillariophyta</taxon>
        <taxon>Coscinodiscophyceae</taxon>
        <taxon>Thalassiosirophycidae</taxon>
        <taxon>Thalassiosirales</taxon>
        <taxon>Skeletonemataceae</taxon>
        <taxon>Skeletonema</taxon>
        <taxon>Skeletonema marinoi-dohrnii complex</taxon>
    </lineage>
</organism>
<keyword evidence="4" id="KW-0732">Signal</keyword>
<keyword evidence="3" id="KW-0472">Membrane</keyword>
<dbReference type="AlphaFoldDB" id="A0AAD8Y2A2"/>
<keyword evidence="2" id="KW-1015">Disulfide bond</keyword>
<feature type="transmembrane region" description="Helical" evidence="3">
    <location>
        <begin position="211"/>
        <end position="231"/>
    </location>
</feature>
<keyword evidence="3" id="KW-1133">Transmembrane helix</keyword>
<protein>
    <recommendedName>
        <fullName evidence="9">Chitin-binding type-1 domain-containing protein</fullName>
    </recommendedName>
</protein>
<dbReference type="SMART" id="SM00270">
    <property type="entry name" value="ChtBD1"/>
    <property type="match status" value="1"/>
</dbReference>
<dbReference type="SUPFAM" id="SSF57016">
    <property type="entry name" value="Plant lectins/antimicrobial peptides"/>
    <property type="match status" value="1"/>
</dbReference>
<dbReference type="GO" id="GO:0016020">
    <property type="term" value="C:membrane"/>
    <property type="evidence" value="ECO:0007669"/>
    <property type="project" value="InterPro"/>
</dbReference>
<evidence type="ECO:0000259" key="6">
    <source>
        <dbReference type="PROSITE" id="PS50941"/>
    </source>
</evidence>
<feature type="domain" description="G-protein coupled receptors family 2 profile 1" evidence="5">
    <location>
        <begin position="62"/>
        <end position="165"/>
    </location>
</feature>
<evidence type="ECO:0000256" key="4">
    <source>
        <dbReference type="SAM" id="SignalP"/>
    </source>
</evidence>
<evidence type="ECO:0000256" key="3">
    <source>
        <dbReference type="SAM" id="Phobius"/>
    </source>
</evidence>
<keyword evidence="8" id="KW-1185">Reference proteome</keyword>
<feature type="domain" description="Chitin-binding type-1" evidence="6">
    <location>
        <begin position="19"/>
        <end position="65"/>
    </location>
</feature>
<evidence type="ECO:0000256" key="2">
    <source>
        <dbReference type="PROSITE-ProRule" id="PRU00261"/>
    </source>
</evidence>
<dbReference type="Pfam" id="PF00187">
    <property type="entry name" value="Chitin_bind_1"/>
    <property type="match status" value="1"/>
</dbReference>
<keyword evidence="3" id="KW-0812">Transmembrane</keyword>
<sequence length="256" mass="27180">MKKQLISFLLLSNLAVSSAFRCGQNFGGKTCAEGGYEGYCCSSAGWCGTTEVYCGAGCQSGACGTTPPPPNFNYCGLLWDDAKLCLQSCYGGTDAECPPGQTCFANVAAYCPEVSPPNPGNRNYCGVSWEVANNQCSRSCYEGTDGECQTGQKCWADASDCSVVSPPSAMLLRGGAESDTQMMLAAETIVNEEQDQFIGQDMGVTGSGGPWYIWVIIGVAVLALIVCFIACRCHYKKKNKVAQEDDDKALDQPLIA</sequence>
<dbReference type="Proteomes" id="UP001224775">
    <property type="component" value="Unassembled WGS sequence"/>
</dbReference>
<comment type="caution">
    <text evidence="2">Lacks conserved residue(s) required for the propagation of feature annotation.</text>
</comment>
<proteinExistence type="predicted"/>
<gene>
    <name evidence="7" type="ORF">QTG54_011401</name>
</gene>
<dbReference type="Gene3D" id="3.30.60.10">
    <property type="entry name" value="Endochitinase-like"/>
    <property type="match status" value="1"/>
</dbReference>